<feature type="compositionally biased region" description="Polar residues" evidence="1">
    <location>
        <begin position="18"/>
        <end position="27"/>
    </location>
</feature>
<sequence length="83" mass="9927">MQVPENLHRQVRHRQTKISHQSGQTLTPRWLTSRVRQRQRRPLTMTTNVVIDEPPESRNSHREPPHQSSHRYTEIERNATNNT</sequence>
<feature type="compositionally biased region" description="Basic and acidic residues" evidence="1">
    <location>
        <begin position="55"/>
        <end position="77"/>
    </location>
</feature>
<organism evidence="2 3">
    <name type="scientific">Brassica carinata</name>
    <name type="common">Ethiopian mustard</name>
    <name type="synonym">Abyssinian cabbage</name>
    <dbReference type="NCBI Taxonomy" id="52824"/>
    <lineage>
        <taxon>Eukaryota</taxon>
        <taxon>Viridiplantae</taxon>
        <taxon>Streptophyta</taxon>
        <taxon>Embryophyta</taxon>
        <taxon>Tracheophyta</taxon>
        <taxon>Spermatophyta</taxon>
        <taxon>Magnoliopsida</taxon>
        <taxon>eudicotyledons</taxon>
        <taxon>Gunneridae</taxon>
        <taxon>Pentapetalae</taxon>
        <taxon>rosids</taxon>
        <taxon>malvids</taxon>
        <taxon>Brassicales</taxon>
        <taxon>Brassicaceae</taxon>
        <taxon>Brassiceae</taxon>
        <taxon>Brassica</taxon>
    </lineage>
</organism>
<proteinExistence type="predicted"/>
<dbReference type="Proteomes" id="UP000886595">
    <property type="component" value="Unassembled WGS sequence"/>
</dbReference>
<feature type="region of interest" description="Disordered" evidence="1">
    <location>
        <begin position="1"/>
        <end position="83"/>
    </location>
</feature>
<dbReference type="EMBL" id="JAAMPC010000006">
    <property type="protein sequence ID" value="KAG2306047.1"/>
    <property type="molecule type" value="Genomic_DNA"/>
</dbReference>
<name>A0A8X7V8J0_BRACI</name>
<evidence type="ECO:0000256" key="1">
    <source>
        <dbReference type="SAM" id="MobiDB-lite"/>
    </source>
</evidence>
<gene>
    <name evidence="2" type="ORF">Bca52824_025795</name>
</gene>
<keyword evidence="3" id="KW-1185">Reference proteome</keyword>
<reference evidence="2 3" key="1">
    <citation type="submission" date="2020-02" db="EMBL/GenBank/DDBJ databases">
        <authorList>
            <person name="Ma Q."/>
            <person name="Huang Y."/>
            <person name="Song X."/>
            <person name="Pei D."/>
        </authorList>
    </citation>
    <scope>NUCLEOTIDE SEQUENCE [LARGE SCALE GENOMIC DNA]</scope>
    <source>
        <strain evidence="2">Sxm20200214</strain>
        <tissue evidence="2">Leaf</tissue>
    </source>
</reference>
<comment type="caution">
    <text evidence="2">The sequence shown here is derived from an EMBL/GenBank/DDBJ whole genome shotgun (WGS) entry which is preliminary data.</text>
</comment>
<evidence type="ECO:0000313" key="3">
    <source>
        <dbReference type="Proteomes" id="UP000886595"/>
    </source>
</evidence>
<dbReference type="AlphaFoldDB" id="A0A8X7V8J0"/>
<evidence type="ECO:0000313" key="2">
    <source>
        <dbReference type="EMBL" id="KAG2306047.1"/>
    </source>
</evidence>
<accession>A0A8X7V8J0</accession>
<protein>
    <submittedName>
        <fullName evidence="2">Uncharacterized protein</fullName>
    </submittedName>
</protein>